<accession>A0A6J4TLS6</accession>
<dbReference type="AlphaFoldDB" id="A0A6J4TLS6"/>
<dbReference type="SUPFAM" id="SSF47240">
    <property type="entry name" value="Ferritin-like"/>
    <property type="match status" value="1"/>
</dbReference>
<proteinExistence type="predicted"/>
<organism evidence="1">
    <name type="scientific">uncultured Solirubrobacteraceae bacterium</name>
    <dbReference type="NCBI Taxonomy" id="1162706"/>
    <lineage>
        <taxon>Bacteria</taxon>
        <taxon>Bacillati</taxon>
        <taxon>Actinomycetota</taxon>
        <taxon>Thermoleophilia</taxon>
        <taxon>Solirubrobacterales</taxon>
        <taxon>Solirubrobacteraceae</taxon>
        <taxon>environmental samples</taxon>
    </lineage>
</organism>
<dbReference type="InterPro" id="IPR009078">
    <property type="entry name" value="Ferritin-like_SF"/>
</dbReference>
<evidence type="ECO:0000313" key="1">
    <source>
        <dbReference type="EMBL" id="CAA9526824.1"/>
    </source>
</evidence>
<protein>
    <submittedName>
        <fullName evidence="1">Uncharacterized protein</fullName>
    </submittedName>
</protein>
<reference evidence="1" key="1">
    <citation type="submission" date="2020-02" db="EMBL/GenBank/DDBJ databases">
        <authorList>
            <person name="Meier V. D."/>
        </authorList>
    </citation>
    <scope>NUCLEOTIDE SEQUENCE</scope>
    <source>
        <strain evidence="1">AVDCRST_MAG67</strain>
    </source>
</reference>
<dbReference type="Gene3D" id="1.20.1260.10">
    <property type="match status" value="1"/>
</dbReference>
<gene>
    <name evidence="1" type="ORF">AVDCRST_MAG67-3739</name>
</gene>
<sequence length="162" mass="17740">MAELTQLESKLAEVIGLAQAAQDTTRKVIKLVDDDEVAAILKRMRAESKETADRGLALAGNLDGKKTAVQKKARETKAEATEMMQTYLGDDADALDGLEFMIMAEAGELGHVEIVSKMNEQVRDKEIAKLAKWALDVQSRHFEQTRQAALKLAAQEDATGPE</sequence>
<dbReference type="InterPro" id="IPR012347">
    <property type="entry name" value="Ferritin-like"/>
</dbReference>
<dbReference type="EMBL" id="CADCVQ010000157">
    <property type="protein sequence ID" value="CAA9526824.1"/>
    <property type="molecule type" value="Genomic_DNA"/>
</dbReference>
<name>A0A6J4TLS6_9ACTN</name>